<keyword evidence="4 12" id="KW-0285">Flavoprotein</keyword>
<evidence type="ECO:0000256" key="12">
    <source>
        <dbReference type="HAMAP-Rule" id="MF_02042"/>
    </source>
</evidence>
<keyword evidence="5 12" id="KW-0288">FMN</keyword>
<comment type="cofactor">
    <cofactor evidence="1 12 13 15">
        <name>FMN</name>
        <dbReference type="ChEBI" id="CHEBI:58210"/>
    </cofactor>
</comment>
<reference evidence="17 18" key="1">
    <citation type="submission" date="2014-01" db="EMBL/GenBank/DDBJ databases">
        <title>Full genme sequencing of cellulolytic bacterium Gynuella sunshinyii YC6258T gen. nov., sp. nov.</title>
        <authorList>
            <person name="Khan H."/>
            <person name="Chung E.J."/>
            <person name="Chung Y.R."/>
        </authorList>
    </citation>
    <scope>NUCLEOTIDE SEQUENCE [LARGE SCALE GENOMIC DNA]</scope>
    <source>
        <strain evidence="17 18">YC6258</strain>
    </source>
</reference>
<dbReference type="Gene3D" id="3.20.20.70">
    <property type="entry name" value="Aldolase class I"/>
    <property type="match status" value="1"/>
</dbReference>
<gene>
    <name evidence="12" type="primary">dusB</name>
    <name evidence="17" type="ORF">YC6258_02365</name>
</gene>
<feature type="binding site" evidence="15">
    <location>
        <position position="170"/>
    </location>
    <ligand>
        <name>FMN</name>
        <dbReference type="ChEBI" id="CHEBI:58210"/>
    </ligand>
</feature>
<dbReference type="HOGENOM" id="CLU_013299_0_1_6"/>
<organism evidence="17 18">
    <name type="scientific">Gynuella sunshinyii YC6258</name>
    <dbReference type="NCBI Taxonomy" id="1445510"/>
    <lineage>
        <taxon>Bacteria</taxon>
        <taxon>Pseudomonadati</taxon>
        <taxon>Pseudomonadota</taxon>
        <taxon>Gammaproteobacteria</taxon>
        <taxon>Oceanospirillales</taxon>
        <taxon>Saccharospirillaceae</taxon>
        <taxon>Gynuella</taxon>
    </lineage>
</organism>
<dbReference type="PIRSF" id="PIRSF006621">
    <property type="entry name" value="Dus"/>
    <property type="match status" value="1"/>
</dbReference>
<comment type="similarity">
    <text evidence="13">Belongs to the dus family.</text>
</comment>
<dbReference type="PANTHER" id="PTHR45846:SF1">
    <property type="entry name" value="TRNA-DIHYDROURIDINE(47) SYNTHASE [NAD(P)(+)]-LIKE"/>
    <property type="match status" value="1"/>
</dbReference>
<evidence type="ECO:0000256" key="7">
    <source>
        <dbReference type="ARBA" id="ARBA00022857"/>
    </source>
</evidence>
<dbReference type="CDD" id="cd02801">
    <property type="entry name" value="DUS_like_FMN"/>
    <property type="match status" value="1"/>
</dbReference>
<dbReference type="STRING" id="1445510.YC6258_02365"/>
<dbReference type="Gene3D" id="1.10.1200.80">
    <property type="entry name" value="Putative flavin oxidoreducatase, domain 2"/>
    <property type="match status" value="1"/>
</dbReference>
<dbReference type="PANTHER" id="PTHR45846">
    <property type="entry name" value="TRNA-DIHYDROURIDINE(47) SYNTHASE [NAD(P)(+)]-LIKE"/>
    <property type="match status" value="1"/>
</dbReference>
<keyword evidence="18" id="KW-1185">Reference proteome</keyword>
<evidence type="ECO:0000256" key="6">
    <source>
        <dbReference type="ARBA" id="ARBA00022694"/>
    </source>
</evidence>
<evidence type="ECO:0000256" key="8">
    <source>
        <dbReference type="ARBA" id="ARBA00022884"/>
    </source>
</evidence>
<dbReference type="PROSITE" id="PS01136">
    <property type="entry name" value="UPF0034"/>
    <property type="match status" value="1"/>
</dbReference>
<evidence type="ECO:0000256" key="13">
    <source>
        <dbReference type="PIRNR" id="PIRNR006621"/>
    </source>
</evidence>
<dbReference type="InterPro" id="IPR032887">
    <property type="entry name" value="DusB"/>
</dbReference>
<keyword evidence="8 12" id="KW-0694">RNA-binding</keyword>
<feature type="binding site" evidence="12 15">
    <location>
        <position position="140"/>
    </location>
    <ligand>
        <name>FMN</name>
        <dbReference type="ChEBI" id="CHEBI:58210"/>
    </ligand>
</feature>
<dbReference type="Pfam" id="PF01207">
    <property type="entry name" value="Dus"/>
    <property type="match status" value="1"/>
</dbReference>
<evidence type="ECO:0000256" key="11">
    <source>
        <dbReference type="ARBA" id="ARBA00048802"/>
    </source>
</evidence>
<dbReference type="GO" id="GO:0000049">
    <property type="term" value="F:tRNA binding"/>
    <property type="evidence" value="ECO:0007669"/>
    <property type="project" value="UniProtKB-UniRule"/>
</dbReference>
<accession>A0A0C5VM10</accession>
<dbReference type="InterPro" id="IPR018517">
    <property type="entry name" value="tRNA_hU_synthase_CS"/>
</dbReference>
<name>A0A0C5VM10_9GAMM</name>
<protein>
    <recommendedName>
        <fullName evidence="12">tRNA-dihydrouridine synthase B</fullName>
        <ecNumber evidence="12">1.3.1.-</ecNumber>
    </recommendedName>
</protein>
<keyword evidence="9 12" id="KW-0560">Oxidoreductase</keyword>
<dbReference type="InterPro" id="IPR001269">
    <property type="entry name" value="DUS_fam"/>
</dbReference>
<evidence type="ECO:0000256" key="15">
    <source>
        <dbReference type="PIRSR" id="PIRSR006621-2"/>
    </source>
</evidence>
<evidence type="ECO:0000256" key="1">
    <source>
        <dbReference type="ARBA" id="ARBA00001917"/>
    </source>
</evidence>
<sequence length="329" mass="36825">MFQLGQFTFNQPLLLAPMAGVTDLPFRKLCLELGADIAVGEMVTSDTRLWKTRKSAQRLQHDREVMPRIIQIAGGDPNSLAEAARQNQQMGAQVIDINMGCPAKKVCKKEAGSALMRDEKLVNDILQAVTESVSVPVTLKIRTGWSNDHKNAENIASIAEKNGISMLTVHGRTREDKFKGSAEYSTIARVKQAVSIPVIANGDIDSGTKALEVLELTQCDGLMIGRAAQGNPWIFQEIQYALKGQQDFKLPDHKTRCATMKGHLNALYSFYGDYMGSRIARKHVGWYLNKLPQGKEFIRKFNRIDQIEHQLHFLDSFFQYLEMAKEIAA</sequence>
<dbReference type="NCBIfam" id="TIGR00737">
    <property type="entry name" value="nifR3_yhdG"/>
    <property type="match status" value="1"/>
</dbReference>
<evidence type="ECO:0000256" key="3">
    <source>
        <dbReference type="ARBA" id="ARBA00022555"/>
    </source>
</evidence>
<dbReference type="GO" id="GO:0017150">
    <property type="term" value="F:tRNA dihydrouridine synthase activity"/>
    <property type="evidence" value="ECO:0007669"/>
    <property type="project" value="UniProtKB-UniRule"/>
</dbReference>
<comment type="catalytic activity">
    <reaction evidence="10 12">
        <text>a 5,6-dihydrouridine in tRNA + NADP(+) = a uridine in tRNA + NADPH + H(+)</text>
        <dbReference type="Rhea" id="RHEA:23624"/>
        <dbReference type="Rhea" id="RHEA-COMP:13339"/>
        <dbReference type="Rhea" id="RHEA-COMP:13887"/>
        <dbReference type="ChEBI" id="CHEBI:15378"/>
        <dbReference type="ChEBI" id="CHEBI:57783"/>
        <dbReference type="ChEBI" id="CHEBI:58349"/>
        <dbReference type="ChEBI" id="CHEBI:65315"/>
        <dbReference type="ChEBI" id="CHEBI:74443"/>
    </reaction>
</comment>
<dbReference type="Proteomes" id="UP000032266">
    <property type="component" value="Chromosome"/>
</dbReference>
<evidence type="ECO:0000313" key="18">
    <source>
        <dbReference type="Proteomes" id="UP000032266"/>
    </source>
</evidence>
<evidence type="ECO:0000256" key="4">
    <source>
        <dbReference type="ARBA" id="ARBA00022630"/>
    </source>
</evidence>
<keyword evidence="15" id="KW-0547">Nucleotide-binding</keyword>
<evidence type="ECO:0000313" key="17">
    <source>
        <dbReference type="EMBL" id="AJQ94403.1"/>
    </source>
</evidence>
<evidence type="ECO:0000256" key="2">
    <source>
        <dbReference type="ARBA" id="ARBA00002790"/>
    </source>
</evidence>
<dbReference type="KEGG" id="gsn:YC6258_02365"/>
<evidence type="ECO:0000259" key="16">
    <source>
        <dbReference type="Pfam" id="PF01207"/>
    </source>
</evidence>
<feature type="binding site" evidence="12 15">
    <location>
        <position position="71"/>
    </location>
    <ligand>
        <name>FMN</name>
        <dbReference type="ChEBI" id="CHEBI:58210"/>
    </ligand>
</feature>
<evidence type="ECO:0000256" key="14">
    <source>
        <dbReference type="PIRSR" id="PIRSR006621-1"/>
    </source>
</evidence>
<dbReference type="HAMAP" id="MF_02042">
    <property type="entry name" value="DusB_subfam"/>
    <property type="match status" value="1"/>
</dbReference>
<keyword evidence="3 12" id="KW-0820">tRNA-binding</keyword>
<feature type="domain" description="DUS-like FMN-binding" evidence="16">
    <location>
        <begin position="14"/>
        <end position="317"/>
    </location>
</feature>
<dbReference type="GO" id="GO:0010181">
    <property type="term" value="F:FMN binding"/>
    <property type="evidence" value="ECO:0007669"/>
    <property type="project" value="UniProtKB-UniRule"/>
</dbReference>
<dbReference type="SUPFAM" id="SSF51395">
    <property type="entry name" value="FMN-linked oxidoreductases"/>
    <property type="match status" value="1"/>
</dbReference>
<dbReference type="AlphaFoldDB" id="A0A0C5VM10"/>
<dbReference type="PATRIC" id="fig|1445510.3.peg.2321"/>
<keyword evidence="6 12" id="KW-0819">tRNA processing</keyword>
<feature type="binding site" evidence="12 15">
    <location>
        <begin position="17"/>
        <end position="19"/>
    </location>
    <ligand>
        <name>FMN</name>
        <dbReference type="ChEBI" id="CHEBI:58210"/>
    </ligand>
</feature>
<evidence type="ECO:0000256" key="10">
    <source>
        <dbReference type="ARBA" id="ARBA00048205"/>
    </source>
</evidence>
<comment type="similarity">
    <text evidence="12">Belongs to the Dus family. DusB subfamily.</text>
</comment>
<dbReference type="EMBL" id="CP007142">
    <property type="protein sequence ID" value="AJQ94403.1"/>
    <property type="molecule type" value="Genomic_DNA"/>
</dbReference>
<feature type="binding site" evidence="12">
    <location>
        <begin position="201"/>
        <end position="203"/>
    </location>
    <ligand>
        <name>FMN</name>
        <dbReference type="ChEBI" id="CHEBI:58210"/>
    </ligand>
</feature>
<evidence type="ECO:0000256" key="9">
    <source>
        <dbReference type="ARBA" id="ARBA00023002"/>
    </source>
</evidence>
<dbReference type="EC" id="1.3.1.-" evidence="12"/>
<dbReference type="GO" id="GO:0050660">
    <property type="term" value="F:flavin adenine dinucleotide binding"/>
    <property type="evidence" value="ECO:0007669"/>
    <property type="project" value="InterPro"/>
</dbReference>
<dbReference type="InterPro" id="IPR035587">
    <property type="entry name" value="DUS-like_FMN-bd"/>
</dbReference>
<dbReference type="InterPro" id="IPR004652">
    <property type="entry name" value="DusB-like"/>
</dbReference>
<feature type="active site" description="Proton donor" evidence="12 14">
    <location>
        <position position="101"/>
    </location>
</feature>
<evidence type="ECO:0000256" key="5">
    <source>
        <dbReference type="ARBA" id="ARBA00022643"/>
    </source>
</evidence>
<comment type="catalytic activity">
    <reaction evidence="11 12">
        <text>a 5,6-dihydrouridine in tRNA + NAD(+) = a uridine in tRNA + NADH + H(+)</text>
        <dbReference type="Rhea" id="RHEA:54452"/>
        <dbReference type="Rhea" id="RHEA-COMP:13339"/>
        <dbReference type="Rhea" id="RHEA-COMP:13887"/>
        <dbReference type="ChEBI" id="CHEBI:15378"/>
        <dbReference type="ChEBI" id="CHEBI:57540"/>
        <dbReference type="ChEBI" id="CHEBI:57945"/>
        <dbReference type="ChEBI" id="CHEBI:65315"/>
        <dbReference type="ChEBI" id="CHEBI:74443"/>
    </reaction>
</comment>
<feature type="binding site" evidence="12 15">
    <location>
        <begin position="225"/>
        <end position="226"/>
    </location>
    <ligand>
        <name>FMN</name>
        <dbReference type="ChEBI" id="CHEBI:58210"/>
    </ligand>
</feature>
<proteinExistence type="inferred from homology"/>
<keyword evidence="7 12" id="KW-0521">NADP</keyword>
<dbReference type="InterPro" id="IPR024036">
    <property type="entry name" value="tRNA-dHydroUridine_Synthase_C"/>
</dbReference>
<dbReference type="InterPro" id="IPR013785">
    <property type="entry name" value="Aldolase_TIM"/>
</dbReference>
<comment type="function">
    <text evidence="2 12 13">Catalyzes the synthesis of 5,6-dihydrouridine (D), a modified base found in the D-loop of most tRNAs, via the reduction of the C5-C6 double bond in target uridines.</text>
</comment>